<gene>
    <name evidence="8" type="ORF">EB235_29025</name>
</gene>
<dbReference type="GO" id="GO:0016620">
    <property type="term" value="F:oxidoreductase activity, acting on the aldehyde or oxo group of donors, NAD or NADP as acceptor"/>
    <property type="evidence" value="ECO:0007669"/>
    <property type="project" value="InterPro"/>
</dbReference>
<evidence type="ECO:0000313" key="9">
    <source>
        <dbReference type="Proteomes" id="UP000503017"/>
    </source>
</evidence>
<dbReference type="AlphaFoldDB" id="A0A6M7WSG8"/>
<keyword evidence="4" id="KW-0520">NAD</keyword>
<dbReference type="SUPFAM" id="SSF53720">
    <property type="entry name" value="ALDH-like"/>
    <property type="match status" value="1"/>
</dbReference>
<feature type="domain" description="Aldehyde dehydrogenase" evidence="7">
    <location>
        <begin position="17"/>
        <end position="470"/>
    </location>
</feature>
<keyword evidence="3 6" id="KW-0560">Oxidoreductase</keyword>
<dbReference type="CDD" id="cd07105">
    <property type="entry name" value="ALDH_SaliADH"/>
    <property type="match status" value="1"/>
</dbReference>
<feature type="active site" evidence="5">
    <location>
        <position position="250"/>
    </location>
</feature>
<organism evidence="8 9">
    <name type="scientific">Mesorhizobium loti R88b</name>
    <dbReference type="NCBI Taxonomy" id="935548"/>
    <lineage>
        <taxon>Bacteria</taxon>
        <taxon>Pseudomonadati</taxon>
        <taxon>Pseudomonadota</taxon>
        <taxon>Alphaproteobacteria</taxon>
        <taxon>Hyphomicrobiales</taxon>
        <taxon>Phyllobacteriaceae</taxon>
        <taxon>Mesorhizobium</taxon>
    </lineage>
</organism>
<dbReference type="Proteomes" id="UP000503017">
    <property type="component" value="Chromosome"/>
</dbReference>
<dbReference type="Pfam" id="PF00171">
    <property type="entry name" value="Aldedh"/>
    <property type="match status" value="1"/>
</dbReference>
<dbReference type="InterPro" id="IPR015590">
    <property type="entry name" value="Aldehyde_DH_dom"/>
</dbReference>
<dbReference type="EMBL" id="CP033367">
    <property type="protein sequence ID" value="QKD05027.1"/>
    <property type="molecule type" value="Genomic_DNA"/>
</dbReference>
<evidence type="ECO:0000256" key="5">
    <source>
        <dbReference type="PROSITE-ProRule" id="PRU10007"/>
    </source>
</evidence>
<name>A0A6M7WSG8_RHILI</name>
<dbReference type="FunFam" id="3.40.309.10:FF:000010">
    <property type="entry name" value="Gamma-aminobutyraldehyde dehydrogenase"/>
    <property type="match status" value="1"/>
</dbReference>
<evidence type="ECO:0000313" key="8">
    <source>
        <dbReference type="EMBL" id="QKD05027.1"/>
    </source>
</evidence>
<comment type="similarity">
    <text evidence="1 6">Belongs to the aldehyde dehydrogenase family.</text>
</comment>
<dbReference type="InterPro" id="IPR016161">
    <property type="entry name" value="Ald_DH/histidinol_DH"/>
</dbReference>
<keyword evidence="2" id="KW-0521">NADP</keyword>
<dbReference type="PANTHER" id="PTHR42986">
    <property type="entry name" value="BENZALDEHYDE DEHYDROGENASE YFMT"/>
    <property type="match status" value="1"/>
</dbReference>
<evidence type="ECO:0000256" key="4">
    <source>
        <dbReference type="ARBA" id="ARBA00023027"/>
    </source>
</evidence>
<accession>A0A6M7WSG8</accession>
<dbReference type="RefSeq" id="WP_027034019.1">
    <property type="nucleotide sequence ID" value="NZ_CP033367.1"/>
</dbReference>
<dbReference type="InterPro" id="IPR016163">
    <property type="entry name" value="Ald_DH_C"/>
</dbReference>
<protein>
    <submittedName>
        <fullName evidence="8">Aldehyde dehydrogenase</fullName>
    </submittedName>
</protein>
<dbReference type="Gene3D" id="3.40.309.10">
    <property type="entry name" value="Aldehyde Dehydrogenase, Chain A, domain 2"/>
    <property type="match status" value="1"/>
</dbReference>
<evidence type="ECO:0000256" key="2">
    <source>
        <dbReference type="ARBA" id="ARBA00022857"/>
    </source>
</evidence>
<evidence type="ECO:0000259" key="7">
    <source>
        <dbReference type="Pfam" id="PF00171"/>
    </source>
</evidence>
<proteinExistence type="inferred from homology"/>
<dbReference type="Gene3D" id="3.40.605.10">
    <property type="entry name" value="Aldehyde Dehydrogenase, Chain A, domain 1"/>
    <property type="match status" value="1"/>
</dbReference>
<evidence type="ECO:0000256" key="6">
    <source>
        <dbReference type="RuleBase" id="RU003345"/>
    </source>
</evidence>
<evidence type="ECO:0000256" key="1">
    <source>
        <dbReference type="ARBA" id="ARBA00009986"/>
    </source>
</evidence>
<dbReference type="InterPro" id="IPR016162">
    <property type="entry name" value="Ald_DH_N"/>
</dbReference>
<reference evidence="8 9" key="1">
    <citation type="submission" date="2018-10" db="EMBL/GenBank/DDBJ databases">
        <authorList>
            <person name="Perry B.J."/>
            <person name="Sullivan J.T."/>
            <person name="Murphy R.J.T."/>
            <person name="Ramsay J.P."/>
            <person name="Ronson C.W."/>
        </authorList>
    </citation>
    <scope>NUCLEOTIDE SEQUENCE [LARGE SCALE GENOMIC DNA]</scope>
    <source>
        <strain evidence="8 9">R88b</strain>
    </source>
</reference>
<dbReference type="PROSITE" id="PS00687">
    <property type="entry name" value="ALDEHYDE_DEHYDR_GLU"/>
    <property type="match status" value="1"/>
</dbReference>
<dbReference type="PANTHER" id="PTHR42986:SF1">
    <property type="entry name" value="BENZALDEHYDE DEHYDROGENASE YFMT"/>
    <property type="match status" value="1"/>
</dbReference>
<sequence length="481" mass="50049">MDIGLLIDGDKRDASGSASFERMDPFTGKLATRAAAASIADANAAVEAAAAAFTTWSKTGPGERRALLSKAADVMASKVGEFTKLMMEETGATGPWAGFNVMLAANMLREAAAMTTQISGEIIPSDKPGTLAMAIRQPAGVCLGIAPWNAPVILGTRAIAMPIACGNTVVLKASEMCPGTHRLIGQALVEAGLPKGVINVVTNDPKDAAAIVEALVAHPSVKRVNFTGSTKVGRIIAELAGRHLKPALLELGGKAPLLVLDDADIDAAVNAATFGAFMHQGQICMSTERLIVDEKIADQFVSKLAARASQLPAGDPRGHVVLGSLISSQAADKMEELVADAVAKGAKLVAGGKRTGTVVEATLLDHVTPAMRVYSEESFGPVKPVIRVKGEDEAVRVANDTEYGLSSAVFSRDIKRAMAVAARIEAGICHINGPTVGDEAQMPFGGVKGSGYGRFGGKASIAEFTDLRWVTIEDPGQHYPF</sequence>
<dbReference type="FunFam" id="3.40.605.10:FF:000012">
    <property type="entry name" value="NAD-dependent succinate-semialdehyde dehydrogenase"/>
    <property type="match status" value="1"/>
</dbReference>
<evidence type="ECO:0000256" key="3">
    <source>
        <dbReference type="ARBA" id="ARBA00023002"/>
    </source>
</evidence>
<dbReference type="InterPro" id="IPR029510">
    <property type="entry name" value="Ald_DH_CS_GLU"/>
</dbReference>